<evidence type="ECO:0000256" key="2">
    <source>
        <dbReference type="ARBA" id="ARBA00015192"/>
    </source>
</evidence>
<comment type="similarity">
    <text evidence="1">Belongs to the RRM RBM42 family.</text>
</comment>
<dbReference type="InterPro" id="IPR000504">
    <property type="entry name" value="RRM_dom"/>
</dbReference>
<dbReference type="SMART" id="SM00360">
    <property type="entry name" value="RRM"/>
    <property type="match status" value="1"/>
</dbReference>
<dbReference type="PANTHER" id="PTHR47640:SF11">
    <property type="entry name" value="RNA-BINDING PROTEIN 42"/>
    <property type="match status" value="1"/>
</dbReference>
<dbReference type="AlphaFoldDB" id="A0A6F9DR14"/>
<dbReference type="InterPro" id="IPR035979">
    <property type="entry name" value="RBD_domain_sf"/>
</dbReference>
<sequence length="406" mass="43579">MGDMEAEMARFEEEIASGGGPDDRGQNQFDPLPPPPMIPPPMFIPHSLQGSGKPDQSQGFNEGQNKADNSQPNRGGGLGPNHSQNSGQNNFSGPVRPGGPRQMGPGGPMGNRPMGPGGPMGSQGPGPMGPGGLGPGGPGPMGMGFPGPMGPGPNFSGPMNDGGMIGPMPPRMPGFFPPPVLPDFSEYMSSDNKPSQTVYSAAPVLSKKAKEPAESAINPYAEEAEIGPVAANKPTPVVQPKQQETFAFGPPGLMYGGPQALYNQNKPSSSDADANKNKGKKKKYVRTAAGSKWEDPTLLDWDSNDYRIFCGDLGNEVTDDTLARVFNKYPSFQKARVVREKNNKKSRGYGFVSFKDPSDFIRAMREMNGKYVGNRPIKLRKSTWKDRNIDVVRKKVKEKKKLGYKI</sequence>
<feature type="compositionally biased region" description="Polar residues" evidence="6">
    <location>
        <begin position="81"/>
        <end position="92"/>
    </location>
</feature>
<dbReference type="SUPFAM" id="SSF54928">
    <property type="entry name" value="RNA-binding domain, RBD"/>
    <property type="match status" value="1"/>
</dbReference>
<evidence type="ECO:0000256" key="6">
    <source>
        <dbReference type="SAM" id="MobiDB-lite"/>
    </source>
</evidence>
<evidence type="ECO:0000256" key="4">
    <source>
        <dbReference type="ARBA" id="ARBA00030574"/>
    </source>
</evidence>
<dbReference type="CDD" id="cd12383">
    <property type="entry name" value="RRM_RBM42"/>
    <property type="match status" value="1"/>
</dbReference>
<evidence type="ECO:0000313" key="8">
    <source>
        <dbReference type="EMBL" id="CAB3265480.1"/>
    </source>
</evidence>
<proteinExistence type="evidence at transcript level"/>
<evidence type="ECO:0000256" key="1">
    <source>
        <dbReference type="ARBA" id="ARBA00007408"/>
    </source>
</evidence>
<dbReference type="PROSITE" id="PS50102">
    <property type="entry name" value="RRM"/>
    <property type="match status" value="1"/>
</dbReference>
<evidence type="ECO:0000259" key="7">
    <source>
        <dbReference type="PROSITE" id="PS50102"/>
    </source>
</evidence>
<gene>
    <name evidence="8" type="primary">Rbm42</name>
</gene>
<feature type="domain" description="RRM" evidence="7">
    <location>
        <begin position="306"/>
        <end position="384"/>
    </location>
</feature>
<evidence type="ECO:0000256" key="5">
    <source>
        <dbReference type="PROSITE-ProRule" id="PRU00176"/>
    </source>
</evidence>
<feature type="compositionally biased region" description="Polar residues" evidence="6">
    <location>
        <begin position="261"/>
        <end position="272"/>
    </location>
</feature>
<dbReference type="Pfam" id="PF00076">
    <property type="entry name" value="RRM_1"/>
    <property type="match status" value="1"/>
</dbReference>
<accession>A0A6F9DR14</accession>
<dbReference type="InterPro" id="IPR050825">
    <property type="entry name" value="RBM42_RBP45_47-like"/>
</dbReference>
<dbReference type="InterPro" id="IPR012677">
    <property type="entry name" value="Nucleotide-bd_a/b_plait_sf"/>
</dbReference>
<evidence type="ECO:0000256" key="3">
    <source>
        <dbReference type="ARBA" id="ARBA00022884"/>
    </source>
</evidence>
<feature type="compositionally biased region" description="Gly residues" evidence="6">
    <location>
        <begin position="104"/>
        <end position="147"/>
    </location>
</feature>
<dbReference type="PANTHER" id="PTHR47640">
    <property type="entry name" value="TRNA SELENOCYSTEINE 1-ASSOCIATED PROTEIN 1-RELATED-RELATED"/>
    <property type="match status" value="1"/>
</dbReference>
<feature type="region of interest" description="Disordered" evidence="6">
    <location>
        <begin position="257"/>
        <end position="283"/>
    </location>
</feature>
<reference evidence="8" key="1">
    <citation type="submission" date="2020-04" db="EMBL/GenBank/DDBJ databases">
        <authorList>
            <person name="Neveu A P."/>
        </authorList>
    </citation>
    <scope>NUCLEOTIDE SEQUENCE</scope>
    <source>
        <tissue evidence="8">Whole embryo</tissue>
    </source>
</reference>
<feature type="compositionally biased region" description="Polar residues" evidence="6">
    <location>
        <begin position="48"/>
        <end position="73"/>
    </location>
</feature>
<feature type="region of interest" description="Disordered" evidence="6">
    <location>
        <begin position="1"/>
        <end position="171"/>
    </location>
</feature>
<dbReference type="GO" id="GO:0003729">
    <property type="term" value="F:mRNA binding"/>
    <property type="evidence" value="ECO:0007669"/>
    <property type="project" value="InterPro"/>
</dbReference>
<dbReference type="InterPro" id="IPR034215">
    <property type="entry name" value="RBM42_RRM"/>
</dbReference>
<keyword evidence="3 5" id="KW-0694">RNA-binding</keyword>
<organism evidence="8">
    <name type="scientific">Phallusia mammillata</name>
    <dbReference type="NCBI Taxonomy" id="59560"/>
    <lineage>
        <taxon>Eukaryota</taxon>
        <taxon>Metazoa</taxon>
        <taxon>Chordata</taxon>
        <taxon>Tunicata</taxon>
        <taxon>Ascidiacea</taxon>
        <taxon>Phlebobranchia</taxon>
        <taxon>Ascidiidae</taxon>
        <taxon>Phallusia</taxon>
    </lineage>
</organism>
<protein>
    <recommendedName>
        <fullName evidence="2">RNA-binding protein 42</fullName>
    </recommendedName>
    <alternativeName>
        <fullName evidence="4">RNA-binding motif protein 42</fullName>
    </alternativeName>
</protein>
<dbReference type="Gene3D" id="3.30.70.330">
    <property type="match status" value="1"/>
</dbReference>
<feature type="compositionally biased region" description="Pro residues" evidence="6">
    <location>
        <begin position="31"/>
        <end position="43"/>
    </location>
</feature>
<name>A0A6F9DR14_9ASCI</name>
<dbReference type="EMBL" id="LR789618">
    <property type="protein sequence ID" value="CAB3265480.1"/>
    <property type="molecule type" value="mRNA"/>
</dbReference>